<comment type="caution">
    <text evidence="4">The sequence shown here is derived from an EMBL/GenBank/DDBJ whole genome shotgun (WGS) entry which is preliminary data.</text>
</comment>
<gene>
    <name evidence="5" type="ORF">F7P68_0011205</name>
    <name evidence="4" type="ORF">SN16_09795</name>
</gene>
<evidence type="ECO:0000256" key="1">
    <source>
        <dbReference type="ARBA" id="ARBA00022679"/>
    </source>
</evidence>
<dbReference type="Proteomes" id="UP000031546">
    <property type="component" value="Unassembled WGS sequence"/>
</dbReference>
<evidence type="ECO:0000256" key="2">
    <source>
        <dbReference type="ARBA" id="ARBA00023315"/>
    </source>
</evidence>
<dbReference type="InterPro" id="IPR000182">
    <property type="entry name" value="GNAT_dom"/>
</dbReference>
<dbReference type="EMBL" id="JXII01000008">
    <property type="protein sequence ID" value="KIH70298.1"/>
    <property type="molecule type" value="Genomic_DNA"/>
</dbReference>
<dbReference type="PANTHER" id="PTHR43877">
    <property type="entry name" value="AMINOALKYLPHOSPHONATE N-ACETYLTRANSFERASE-RELATED-RELATED"/>
    <property type="match status" value="1"/>
</dbReference>
<reference evidence="4 6" key="1">
    <citation type="submission" date="2015-01" db="EMBL/GenBank/DDBJ databases">
        <title>Genome sequences of high lactate-tolerant strain Salinicoccus roseus W12 with industrial interest.</title>
        <authorList>
            <person name="Wang H."/>
            <person name="Yu B."/>
        </authorList>
    </citation>
    <scope>NUCLEOTIDE SEQUENCE [LARGE SCALE GENOMIC DNA]</scope>
    <source>
        <strain evidence="4 6">W12</strain>
    </source>
</reference>
<feature type="domain" description="N-acetyltransferase" evidence="3">
    <location>
        <begin position="3"/>
        <end position="161"/>
    </location>
</feature>
<dbReference type="CDD" id="cd04301">
    <property type="entry name" value="NAT_SF"/>
    <property type="match status" value="1"/>
</dbReference>
<dbReference type="GO" id="GO:0016747">
    <property type="term" value="F:acyltransferase activity, transferring groups other than amino-acyl groups"/>
    <property type="evidence" value="ECO:0007669"/>
    <property type="project" value="InterPro"/>
</dbReference>
<dbReference type="Gene3D" id="3.40.630.30">
    <property type="match status" value="1"/>
</dbReference>
<dbReference type="OrthoDB" id="69535at2"/>
<dbReference type="InterPro" id="IPR050832">
    <property type="entry name" value="Bact_Acetyltransf"/>
</dbReference>
<dbReference type="PROSITE" id="PS51186">
    <property type="entry name" value="GNAT"/>
    <property type="match status" value="1"/>
</dbReference>
<organism evidence="4 6">
    <name type="scientific">Salinicoccus roseus</name>
    <dbReference type="NCBI Taxonomy" id="45670"/>
    <lineage>
        <taxon>Bacteria</taxon>
        <taxon>Bacillati</taxon>
        <taxon>Bacillota</taxon>
        <taxon>Bacilli</taxon>
        <taxon>Bacillales</taxon>
        <taxon>Staphylococcaceae</taxon>
        <taxon>Salinicoccus</taxon>
    </lineage>
</organism>
<dbReference type="STRING" id="45670.SN16_09795"/>
<reference evidence="5" key="2">
    <citation type="submission" date="2020-04" db="EMBL/GenBank/DDBJ databases">
        <authorList>
            <person name="Tanveer F."/>
            <person name="Xie Y."/>
            <person name="Shinwari Z.K."/>
        </authorList>
    </citation>
    <scope>NUCLEOTIDE SEQUENCE</scope>
    <source>
        <strain evidence="5">MOSEL-ME25</strain>
    </source>
</reference>
<name>A0A0C2DJZ1_9STAP</name>
<evidence type="ECO:0000313" key="4">
    <source>
        <dbReference type="EMBL" id="KIH70298.1"/>
    </source>
</evidence>
<evidence type="ECO:0000259" key="3">
    <source>
        <dbReference type="PROSITE" id="PS51186"/>
    </source>
</evidence>
<dbReference type="Pfam" id="PF00583">
    <property type="entry name" value="Acetyltransf_1"/>
    <property type="match status" value="1"/>
</dbReference>
<dbReference type="RefSeq" id="WP_040106504.1">
    <property type="nucleotide sequence ID" value="NZ_JABEVU030000001.1"/>
</dbReference>
<evidence type="ECO:0000313" key="7">
    <source>
        <dbReference type="Proteomes" id="UP000527860"/>
    </source>
</evidence>
<dbReference type="Proteomes" id="UP000527860">
    <property type="component" value="Unassembled WGS sequence"/>
</dbReference>
<dbReference type="GeneID" id="77845849"/>
<keyword evidence="7" id="KW-1185">Reference proteome</keyword>
<proteinExistence type="predicted"/>
<protein>
    <submittedName>
        <fullName evidence="5">GNAT family N-acetyltransferase</fullName>
    </submittedName>
</protein>
<dbReference type="InterPro" id="IPR016181">
    <property type="entry name" value="Acyl_CoA_acyltransferase"/>
</dbReference>
<evidence type="ECO:0000313" key="6">
    <source>
        <dbReference type="Proteomes" id="UP000031546"/>
    </source>
</evidence>
<dbReference type="SUPFAM" id="SSF55729">
    <property type="entry name" value="Acyl-CoA N-acyltransferases (Nat)"/>
    <property type="match status" value="1"/>
</dbReference>
<accession>A0A0C2DJZ1</accession>
<keyword evidence="2" id="KW-0012">Acyltransferase</keyword>
<dbReference type="EMBL" id="JABEVU030000001">
    <property type="protein sequence ID" value="MDB0581097.1"/>
    <property type="molecule type" value="Genomic_DNA"/>
</dbReference>
<sequence length="164" mass="18823">MKPDIRRPEPKDAPAIARICRNGWKRTVEGLLSRSHQHETVQFWYGEKKVMQDIGRGRYSYVAELDGAVVGVIGGGRASVRSGEIYVFYVDEAHRYKGIGRMLLDRLTEDHRNKGLVEQCVSVQEGNRHGQPFYEARGFEYIGKKSQRTGTGEVQMSLRFRRHI</sequence>
<dbReference type="AlphaFoldDB" id="A0A0C2DJZ1"/>
<reference evidence="5" key="3">
    <citation type="submission" date="2022-12" db="EMBL/GenBank/DDBJ databases">
        <title>Genome analysis and biological profiling of marine Salinicoccus roseus MOSEL-ME25.</title>
        <authorList>
            <person name="Mirza F.T."/>
            <person name="Xie Y."/>
            <person name="Shinwari Z.K."/>
        </authorList>
    </citation>
    <scope>NUCLEOTIDE SEQUENCE</scope>
    <source>
        <strain evidence="5">MOSEL-ME25</strain>
    </source>
</reference>
<evidence type="ECO:0000313" key="5">
    <source>
        <dbReference type="EMBL" id="MDB0581097.1"/>
    </source>
</evidence>
<keyword evidence="1" id="KW-0808">Transferase</keyword>